<dbReference type="SMART" id="SM01043">
    <property type="entry name" value="BTAD"/>
    <property type="match status" value="1"/>
</dbReference>
<feature type="domain" description="Bacterial transcriptional activator" evidence="1">
    <location>
        <begin position="102"/>
        <end position="242"/>
    </location>
</feature>
<reference evidence="2 3" key="1">
    <citation type="journal article" date="2022" name="Microorganisms">
        <title>Genome Sequence and Characterization of a Xanthorhodopsin-Containing, Aerobic Anoxygenic Phototrophic Rhodobacter Species, Isolated from Mesophilic Conditions at Yellowstone National Park.</title>
        <authorList>
            <person name="Kyndt J.A."/>
            <person name="Robertson S."/>
            <person name="Shoffstall I.B."/>
            <person name="Ramaley R.F."/>
            <person name="Meyer T.E."/>
        </authorList>
    </citation>
    <scope>NUCLEOTIDE SEQUENCE [LARGE SCALE GENOMIC DNA]</scope>
    <source>
        <strain evidence="2 3">M37P</strain>
    </source>
</reference>
<dbReference type="InterPro" id="IPR016032">
    <property type="entry name" value="Sig_transdc_resp-reg_C-effctor"/>
</dbReference>
<evidence type="ECO:0000313" key="2">
    <source>
        <dbReference type="EMBL" id="NHB76765.1"/>
    </source>
</evidence>
<dbReference type="SUPFAM" id="SSF48452">
    <property type="entry name" value="TPR-like"/>
    <property type="match status" value="2"/>
</dbReference>
<dbReference type="InterPro" id="IPR011990">
    <property type="entry name" value="TPR-like_helical_dom_sf"/>
</dbReference>
<dbReference type="Gene3D" id="1.10.10.10">
    <property type="entry name" value="Winged helix-like DNA-binding domain superfamily/Winged helix DNA-binding domain"/>
    <property type="match status" value="1"/>
</dbReference>
<proteinExistence type="predicted"/>
<accession>A0ABX0G678</accession>
<evidence type="ECO:0000259" key="1">
    <source>
        <dbReference type="SMART" id="SM01043"/>
    </source>
</evidence>
<dbReference type="InterPro" id="IPR005158">
    <property type="entry name" value="BTAD"/>
</dbReference>
<dbReference type="Proteomes" id="UP001515660">
    <property type="component" value="Unassembled WGS sequence"/>
</dbReference>
<gene>
    <name evidence="2" type="ORF">G8O29_08420</name>
</gene>
<name>A0ABX0G678_9RHOB</name>
<dbReference type="SUPFAM" id="SSF46894">
    <property type="entry name" value="C-terminal effector domain of the bipartite response regulators"/>
    <property type="match status" value="1"/>
</dbReference>
<comment type="caution">
    <text evidence="2">The sequence shown here is derived from an EMBL/GenBank/DDBJ whole genome shotgun (WGS) entry which is preliminary data.</text>
</comment>
<protein>
    <recommendedName>
        <fullName evidence="1">Bacterial transcriptional activator domain-containing protein</fullName>
    </recommendedName>
</protein>
<dbReference type="EMBL" id="JAANHS010000005">
    <property type="protein sequence ID" value="NHB76765.1"/>
    <property type="molecule type" value="Genomic_DNA"/>
</dbReference>
<keyword evidence="3" id="KW-1185">Reference proteome</keyword>
<dbReference type="InterPro" id="IPR051677">
    <property type="entry name" value="AfsR-DnrI-RedD_regulator"/>
</dbReference>
<evidence type="ECO:0000313" key="3">
    <source>
        <dbReference type="Proteomes" id="UP001515660"/>
    </source>
</evidence>
<dbReference type="RefSeq" id="WP_166402803.1">
    <property type="nucleotide sequence ID" value="NZ_JAANHS010000005.1"/>
</dbReference>
<dbReference type="PANTHER" id="PTHR35807">
    <property type="entry name" value="TRANSCRIPTIONAL REGULATOR REDD-RELATED"/>
    <property type="match status" value="1"/>
</dbReference>
<dbReference type="Gene3D" id="1.25.40.10">
    <property type="entry name" value="Tetratricopeptide repeat domain"/>
    <property type="match status" value="2"/>
</dbReference>
<organism evidence="2 3">
    <name type="scientific">Rhodobacter calidifons</name>
    <dbReference type="NCBI Taxonomy" id="2715277"/>
    <lineage>
        <taxon>Bacteria</taxon>
        <taxon>Pseudomonadati</taxon>
        <taxon>Pseudomonadota</taxon>
        <taxon>Alphaproteobacteria</taxon>
        <taxon>Rhodobacterales</taxon>
        <taxon>Rhodobacter group</taxon>
        <taxon>Rhodobacter</taxon>
    </lineage>
</organism>
<dbReference type="InterPro" id="IPR036388">
    <property type="entry name" value="WH-like_DNA-bd_sf"/>
</dbReference>
<dbReference type="Pfam" id="PF03704">
    <property type="entry name" value="BTAD"/>
    <property type="match status" value="1"/>
</dbReference>
<sequence>MFRFQVDLLGACRVARIATGEDLAFRTRKTRLLLGLLLLSPGQRINREQLASLLWDPAPETLARSSLRQALRELKEVLGPQDADVIEADRFSVGLKSAAFDLDVRRFRELIATATHDQSALLAAAALWQGELFGPAQPSAPVFEAWLQIERTQLRSILTGALTDQLERLIAANSFADTRIAEELVRVEPSHELAHQFIMRFHAQRGDQSAALRQYGLLEQALAEELDSEPSEATNALLVAIKSGEVSLQRSAAAPLAAPAPLTRNGPPRITIRPPLTRYVDDSKDYLGEGFAFLAKSCLSRFRCWIVIPWPSSGFNSTTAVDFTAVGQVIDADFAVDCVLDWRTGQGKLFVTLIDCRDGSEVWSQLYPVAEHELQEVSSSVAGAVAAHLASQVNHITLLRHARSTPGNPVAYDLWLKGHQLSRLWSAEADAQAEALFLKAIELDPGLAGSHASLAQVLSTRCMVRPGYANRKADCAAAFRHAREAIALDPYDPRCHISMAWNWAIARSPERANSHFRLAVDMNPNDAETLIAAASGLGFLGHVDLARDLAQQALRLNPIYPEYYIAYLAGIHFMAGDHETTIATVEKCPDGFPDLGVWAVASYAHLGQTREAARAYATFRRIATQMWEGSTPPTDEDLEAWVLDTLPINWPEGRLSLQRGIRLARAMAAENA</sequence>